<dbReference type="PANTHER" id="PTHR36113:SF1">
    <property type="entry name" value="GLYOXALASE_BLEOMYCIN RESISTANCE PROTEIN_DIOXYGENASE"/>
    <property type="match status" value="1"/>
</dbReference>
<name>A0A840TV70_9BACT</name>
<proteinExistence type="predicted"/>
<feature type="domain" description="VOC" evidence="1">
    <location>
        <begin position="2"/>
        <end position="136"/>
    </location>
</feature>
<protein>
    <submittedName>
        <fullName evidence="2">Lactoylglutathione lyase</fullName>
        <ecNumber evidence="2">4.4.1.5</ecNumber>
    </submittedName>
</protein>
<comment type="caution">
    <text evidence="2">The sequence shown here is derived from an EMBL/GenBank/DDBJ whole genome shotgun (WGS) entry which is preliminary data.</text>
</comment>
<dbReference type="EC" id="4.4.1.5" evidence="2"/>
<keyword evidence="3" id="KW-1185">Reference proteome</keyword>
<dbReference type="PANTHER" id="PTHR36113">
    <property type="entry name" value="LYASE, PUTATIVE-RELATED-RELATED"/>
    <property type="match status" value="1"/>
</dbReference>
<dbReference type="Proteomes" id="UP000557307">
    <property type="component" value="Unassembled WGS sequence"/>
</dbReference>
<evidence type="ECO:0000313" key="2">
    <source>
        <dbReference type="EMBL" id="MBB5283988.1"/>
    </source>
</evidence>
<dbReference type="RefSeq" id="WP_184173950.1">
    <property type="nucleotide sequence ID" value="NZ_JACHGF010000003.1"/>
</dbReference>
<accession>A0A840TV70</accession>
<dbReference type="SUPFAM" id="SSF54593">
    <property type="entry name" value="Glyoxalase/Bleomycin resistance protein/Dihydroxybiphenyl dioxygenase"/>
    <property type="match status" value="1"/>
</dbReference>
<dbReference type="PROSITE" id="PS51819">
    <property type="entry name" value="VOC"/>
    <property type="match status" value="1"/>
</dbReference>
<dbReference type="GO" id="GO:0004462">
    <property type="term" value="F:lactoylglutathione lyase activity"/>
    <property type="evidence" value="ECO:0007669"/>
    <property type="project" value="UniProtKB-EC"/>
</dbReference>
<dbReference type="Pfam" id="PF00903">
    <property type="entry name" value="Glyoxalase"/>
    <property type="match status" value="1"/>
</dbReference>
<dbReference type="EMBL" id="JACHGF010000003">
    <property type="protein sequence ID" value="MBB5283988.1"/>
    <property type="molecule type" value="Genomic_DNA"/>
</dbReference>
<dbReference type="InterPro" id="IPR029068">
    <property type="entry name" value="Glyas_Bleomycin-R_OHBP_Dase"/>
</dbReference>
<sequence>MRIDHMALYTFQLEAMRAFYIKYFGATSNEKYLNPRKGFASYFLSFGQEGTPGGGARLEIMQKEQVPAHGLGAGAEYIGLTHLALAVGTRPEVDALTERLRADGYPVVGEPRTTGDGYYESVVLDPDGNRLELVAE</sequence>
<dbReference type="InterPro" id="IPR004360">
    <property type="entry name" value="Glyas_Fos-R_dOase_dom"/>
</dbReference>
<dbReference type="InterPro" id="IPR037523">
    <property type="entry name" value="VOC_core"/>
</dbReference>
<keyword evidence="2" id="KW-0456">Lyase</keyword>
<evidence type="ECO:0000313" key="3">
    <source>
        <dbReference type="Proteomes" id="UP000557307"/>
    </source>
</evidence>
<dbReference type="Gene3D" id="3.10.180.10">
    <property type="entry name" value="2,3-Dihydroxybiphenyl 1,2-Dioxygenase, domain 1"/>
    <property type="match status" value="1"/>
</dbReference>
<evidence type="ECO:0000259" key="1">
    <source>
        <dbReference type="PROSITE" id="PS51819"/>
    </source>
</evidence>
<dbReference type="AlphaFoldDB" id="A0A840TV70"/>
<dbReference type="InterPro" id="IPR051332">
    <property type="entry name" value="Fosfomycin_Res_Enzymes"/>
</dbReference>
<reference evidence="2 3" key="1">
    <citation type="submission" date="2020-08" db="EMBL/GenBank/DDBJ databases">
        <title>Genomic Encyclopedia of Type Strains, Phase IV (KMG-IV): sequencing the most valuable type-strain genomes for metagenomic binning, comparative biology and taxonomic classification.</title>
        <authorList>
            <person name="Goeker M."/>
        </authorList>
    </citation>
    <scope>NUCLEOTIDE SEQUENCE [LARGE SCALE GENOMIC DNA]</scope>
    <source>
        <strain evidence="2 3">DSM 105074</strain>
    </source>
</reference>
<gene>
    <name evidence="2" type="ORF">HNQ92_002131</name>
</gene>
<organism evidence="2 3">
    <name type="scientific">Rhabdobacter roseus</name>
    <dbReference type="NCBI Taxonomy" id="1655419"/>
    <lineage>
        <taxon>Bacteria</taxon>
        <taxon>Pseudomonadati</taxon>
        <taxon>Bacteroidota</taxon>
        <taxon>Cytophagia</taxon>
        <taxon>Cytophagales</taxon>
        <taxon>Cytophagaceae</taxon>
        <taxon>Rhabdobacter</taxon>
    </lineage>
</organism>